<dbReference type="RefSeq" id="XP_067922118.1">
    <property type="nucleotide sequence ID" value="XM_068065909.1"/>
</dbReference>
<dbReference type="AlphaFoldDB" id="A0A2C6KIU7"/>
<accession>A0A2C6KIU7</accession>
<feature type="non-terminal residue" evidence="1">
    <location>
        <position position="1"/>
    </location>
</feature>
<proteinExistence type="predicted"/>
<sequence>LRSALRGDPRGVRLFGNPGQAADRASKLGTVPSNFFSFSDPSCACLRILPGSTTRSVNGRNSARAPVQTLVFLLMRFQSSLCR</sequence>
<name>A0A2C6KIU7_9APIC</name>
<feature type="non-terminal residue" evidence="1">
    <location>
        <position position="83"/>
    </location>
</feature>
<reference evidence="1 2" key="1">
    <citation type="journal article" date="2017" name="Int. J. Parasitol.">
        <title>The genome of the protozoan parasite Cystoisospora suis and a reverse vaccinology approach to identify vaccine candidates.</title>
        <authorList>
            <person name="Palmieri N."/>
            <person name="Shrestha A."/>
            <person name="Ruttkowski B."/>
            <person name="Beck T."/>
            <person name="Vogl C."/>
            <person name="Tomley F."/>
            <person name="Blake D.P."/>
            <person name="Joachim A."/>
        </authorList>
    </citation>
    <scope>NUCLEOTIDE SEQUENCE [LARGE SCALE GENOMIC DNA]</scope>
    <source>
        <strain evidence="1 2">Wien I</strain>
    </source>
</reference>
<dbReference type="VEuPathDB" id="ToxoDB:CSUI_005739"/>
<dbReference type="OrthoDB" id="2586582at2759"/>
<protein>
    <submittedName>
        <fullName evidence="1">Uncharacterized protein</fullName>
    </submittedName>
</protein>
<dbReference type="GeneID" id="94429120"/>
<dbReference type="Proteomes" id="UP000221165">
    <property type="component" value="Unassembled WGS sequence"/>
</dbReference>
<comment type="caution">
    <text evidence="1">The sequence shown here is derived from an EMBL/GenBank/DDBJ whole genome shotgun (WGS) entry which is preliminary data.</text>
</comment>
<dbReference type="EMBL" id="MIGC01002761">
    <property type="protein sequence ID" value="PHJ20430.1"/>
    <property type="molecule type" value="Genomic_DNA"/>
</dbReference>
<keyword evidence="2" id="KW-1185">Reference proteome</keyword>
<evidence type="ECO:0000313" key="1">
    <source>
        <dbReference type="EMBL" id="PHJ20430.1"/>
    </source>
</evidence>
<gene>
    <name evidence="1" type="ORF">CSUI_005739</name>
</gene>
<evidence type="ECO:0000313" key="2">
    <source>
        <dbReference type="Proteomes" id="UP000221165"/>
    </source>
</evidence>
<organism evidence="1 2">
    <name type="scientific">Cystoisospora suis</name>
    <dbReference type="NCBI Taxonomy" id="483139"/>
    <lineage>
        <taxon>Eukaryota</taxon>
        <taxon>Sar</taxon>
        <taxon>Alveolata</taxon>
        <taxon>Apicomplexa</taxon>
        <taxon>Conoidasida</taxon>
        <taxon>Coccidia</taxon>
        <taxon>Eucoccidiorida</taxon>
        <taxon>Eimeriorina</taxon>
        <taxon>Sarcocystidae</taxon>
        <taxon>Cystoisospora</taxon>
    </lineage>
</organism>